<dbReference type="AlphaFoldDB" id="A0A814GWK8"/>
<dbReference type="EMBL" id="CAJNOC010003894">
    <property type="protein sequence ID" value="CAF1002097.1"/>
    <property type="molecule type" value="Genomic_DNA"/>
</dbReference>
<evidence type="ECO:0000313" key="3">
    <source>
        <dbReference type="Proteomes" id="UP000663879"/>
    </source>
</evidence>
<dbReference type="Proteomes" id="UP000663879">
    <property type="component" value="Unassembled WGS sequence"/>
</dbReference>
<evidence type="ECO:0000256" key="1">
    <source>
        <dbReference type="SAM" id="MobiDB-lite"/>
    </source>
</evidence>
<proteinExistence type="predicted"/>
<sequence>MVLTFKNERKSFSSDFTNILTKKFQALGSKCLLKSDFNWFRKENSRKNGDFWVGKYTCLVCKNHFKARWIQEEMMTIIIEGNMVDHGISEEKSFNPIFGEKRKLLAQEIVAKGISGFRIENSLSGNDMSNIQKLDEFQMNLIIEISQKIIELIQMSDDLIADYQKFLSITEVMKTHNLSFLDLPYDICTKLSALEEFYEVDIGVNSGNNVMYRTASIETINSTNDKENLFLFDWKEQNDIFPCTNFEMSRVDSVKLKFKKCKNDLESGDDDSITGDSVFSSARETSNSDENSNHTILLSSSRSNSTAPSSYSIDSNIRKPKKRLDNDFDSEESNEAQTEKKPIKYQL</sequence>
<accession>A0A814GWK8</accession>
<organism evidence="2 3">
    <name type="scientific">Brachionus calyciflorus</name>
    <dbReference type="NCBI Taxonomy" id="104777"/>
    <lineage>
        <taxon>Eukaryota</taxon>
        <taxon>Metazoa</taxon>
        <taxon>Spiralia</taxon>
        <taxon>Gnathifera</taxon>
        <taxon>Rotifera</taxon>
        <taxon>Eurotatoria</taxon>
        <taxon>Monogononta</taxon>
        <taxon>Pseudotrocha</taxon>
        <taxon>Ploima</taxon>
        <taxon>Brachionidae</taxon>
        <taxon>Brachionus</taxon>
    </lineage>
</organism>
<reference evidence="2" key="1">
    <citation type="submission" date="2021-02" db="EMBL/GenBank/DDBJ databases">
        <authorList>
            <person name="Nowell W R."/>
        </authorList>
    </citation>
    <scope>NUCLEOTIDE SEQUENCE</scope>
    <source>
        <strain evidence="2">Ploen Becks lab</strain>
    </source>
</reference>
<feature type="region of interest" description="Disordered" evidence="1">
    <location>
        <begin position="267"/>
        <end position="347"/>
    </location>
</feature>
<evidence type="ECO:0000313" key="2">
    <source>
        <dbReference type="EMBL" id="CAF1002097.1"/>
    </source>
</evidence>
<feature type="compositionally biased region" description="Basic and acidic residues" evidence="1">
    <location>
        <begin position="337"/>
        <end position="347"/>
    </location>
</feature>
<keyword evidence="3" id="KW-1185">Reference proteome</keyword>
<name>A0A814GWK8_9BILA</name>
<comment type="caution">
    <text evidence="2">The sequence shown here is derived from an EMBL/GenBank/DDBJ whole genome shotgun (WGS) entry which is preliminary data.</text>
</comment>
<gene>
    <name evidence="2" type="ORF">OXX778_LOCUS16459</name>
</gene>
<protein>
    <submittedName>
        <fullName evidence="2">Uncharacterized protein</fullName>
    </submittedName>
</protein>
<feature type="compositionally biased region" description="Low complexity" evidence="1">
    <location>
        <begin position="299"/>
        <end position="312"/>
    </location>
</feature>
<feature type="compositionally biased region" description="Polar residues" evidence="1">
    <location>
        <begin position="274"/>
        <end position="298"/>
    </location>
</feature>